<gene>
    <name evidence="2" type="primary">mobB</name>
    <name evidence="2" type="ORF">E1757_19285</name>
</gene>
<dbReference type="AlphaFoldDB" id="A0A4R5KM79"/>
<dbReference type="PANTHER" id="PTHR40072:SF1">
    <property type="entry name" value="MOLYBDOPTERIN-GUANINE DINUCLEOTIDE BIOSYNTHESIS ADAPTER PROTEIN"/>
    <property type="match status" value="1"/>
</dbReference>
<comment type="caution">
    <text evidence="2">The sequence shown here is derived from an EMBL/GenBank/DDBJ whole genome shotgun (WGS) entry which is preliminary data.</text>
</comment>
<dbReference type="InterPro" id="IPR052539">
    <property type="entry name" value="MGD_biosynthesis_adapter"/>
</dbReference>
<feature type="domain" description="Molybdopterin-guanine dinucleotide biosynthesis protein B (MobB)" evidence="1">
    <location>
        <begin position="4"/>
        <end position="121"/>
    </location>
</feature>
<dbReference type="NCBIfam" id="TIGR00176">
    <property type="entry name" value="mobB"/>
    <property type="match status" value="1"/>
</dbReference>
<dbReference type="Proteomes" id="UP000295636">
    <property type="component" value="Unassembled WGS sequence"/>
</dbReference>
<dbReference type="OrthoDB" id="9786803at2"/>
<evidence type="ECO:0000313" key="2">
    <source>
        <dbReference type="EMBL" id="TDF95988.1"/>
    </source>
</evidence>
<dbReference type="GO" id="GO:0006777">
    <property type="term" value="P:Mo-molybdopterin cofactor biosynthetic process"/>
    <property type="evidence" value="ECO:0007669"/>
    <property type="project" value="InterPro"/>
</dbReference>
<dbReference type="InterPro" id="IPR027417">
    <property type="entry name" value="P-loop_NTPase"/>
</dbReference>
<dbReference type="EMBL" id="SMRT01000009">
    <property type="protein sequence ID" value="TDF95988.1"/>
    <property type="molecule type" value="Genomic_DNA"/>
</dbReference>
<dbReference type="Pfam" id="PF03205">
    <property type="entry name" value="MobB"/>
    <property type="match status" value="1"/>
</dbReference>
<proteinExistence type="predicted"/>
<dbReference type="Gene3D" id="3.40.50.300">
    <property type="entry name" value="P-loop containing nucleotide triphosphate hydrolases"/>
    <property type="match status" value="1"/>
</dbReference>
<dbReference type="GO" id="GO:0005525">
    <property type="term" value="F:GTP binding"/>
    <property type="evidence" value="ECO:0007669"/>
    <property type="project" value="InterPro"/>
</dbReference>
<dbReference type="PANTHER" id="PTHR40072">
    <property type="entry name" value="MOLYBDOPTERIN-GUANINE DINUCLEOTIDE BIOSYNTHESIS ADAPTER PROTEIN-RELATED"/>
    <property type="match status" value="1"/>
</dbReference>
<protein>
    <submittedName>
        <fullName evidence="2">Molybdopterin-guanine dinucleotide biosynthesis protein B</fullName>
    </submittedName>
</protein>
<organism evidence="2 3">
    <name type="scientific">Paenibacillus piri</name>
    <dbReference type="NCBI Taxonomy" id="2547395"/>
    <lineage>
        <taxon>Bacteria</taxon>
        <taxon>Bacillati</taxon>
        <taxon>Bacillota</taxon>
        <taxon>Bacilli</taxon>
        <taxon>Bacillales</taxon>
        <taxon>Paenibacillaceae</taxon>
        <taxon>Paenibacillus</taxon>
    </lineage>
</organism>
<dbReference type="InterPro" id="IPR004435">
    <property type="entry name" value="MobB_dom"/>
</dbReference>
<name>A0A4R5KM79_9BACL</name>
<keyword evidence="3" id="KW-1185">Reference proteome</keyword>
<reference evidence="2 3" key="1">
    <citation type="submission" date="2019-03" db="EMBL/GenBank/DDBJ databases">
        <title>This is whole genome sequence of Paenibacillus sp MS74 strain.</title>
        <authorList>
            <person name="Trinh H.N."/>
        </authorList>
    </citation>
    <scope>NUCLEOTIDE SEQUENCE [LARGE SCALE GENOMIC DNA]</scope>
    <source>
        <strain evidence="2 3">MS74</strain>
    </source>
</reference>
<evidence type="ECO:0000313" key="3">
    <source>
        <dbReference type="Proteomes" id="UP000295636"/>
    </source>
</evidence>
<dbReference type="SUPFAM" id="SSF52540">
    <property type="entry name" value="P-loop containing nucleoside triphosphate hydrolases"/>
    <property type="match status" value="1"/>
</dbReference>
<sequence>MTTVIGFAGFSNSGKTTLIAALVNHFAQRGLRTAVIKHDAHGHYKEAAGTDSALYREAGASATAVLSPESSVLYYRGSGTLEQMIGLFAAGRSFELILIEGFKSGTHDKIALFRNEEQADIMKLLPEAPAACAAPSDMRKLAPAAIPFLDLNDIGAVAAWIEERMNNNCV</sequence>
<evidence type="ECO:0000259" key="1">
    <source>
        <dbReference type="Pfam" id="PF03205"/>
    </source>
</evidence>
<accession>A0A4R5KM79</accession>